<evidence type="ECO:0000313" key="3">
    <source>
        <dbReference type="Proteomes" id="UP001054889"/>
    </source>
</evidence>
<evidence type="ECO:0000313" key="2">
    <source>
        <dbReference type="EMBL" id="GJN10585.1"/>
    </source>
</evidence>
<accession>A0AAV5DKZ4</accession>
<dbReference type="PANTHER" id="PTHR36741">
    <property type="entry name" value="OS07G0100500 PROTEIN"/>
    <property type="match status" value="1"/>
</dbReference>
<reference evidence="2" key="1">
    <citation type="journal article" date="2018" name="DNA Res.">
        <title>Multiple hybrid de novo genome assembly of finger millet, an orphan allotetraploid crop.</title>
        <authorList>
            <person name="Hatakeyama M."/>
            <person name="Aluri S."/>
            <person name="Balachadran M.T."/>
            <person name="Sivarajan S.R."/>
            <person name="Patrignani A."/>
            <person name="Gruter S."/>
            <person name="Poveda L."/>
            <person name="Shimizu-Inatsugi R."/>
            <person name="Baeten J."/>
            <person name="Francoijs K.J."/>
            <person name="Nataraja K.N."/>
            <person name="Reddy Y.A.N."/>
            <person name="Phadnis S."/>
            <person name="Ravikumar R.L."/>
            <person name="Schlapbach R."/>
            <person name="Sreeman S.M."/>
            <person name="Shimizu K.K."/>
        </authorList>
    </citation>
    <scope>NUCLEOTIDE SEQUENCE</scope>
</reference>
<feature type="compositionally biased region" description="Polar residues" evidence="1">
    <location>
        <begin position="18"/>
        <end position="31"/>
    </location>
</feature>
<evidence type="ECO:0000256" key="1">
    <source>
        <dbReference type="SAM" id="MobiDB-lite"/>
    </source>
</evidence>
<name>A0AAV5DKZ4_ELECO</name>
<organism evidence="2 3">
    <name type="scientific">Eleusine coracana subsp. coracana</name>
    <dbReference type="NCBI Taxonomy" id="191504"/>
    <lineage>
        <taxon>Eukaryota</taxon>
        <taxon>Viridiplantae</taxon>
        <taxon>Streptophyta</taxon>
        <taxon>Embryophyta</taxon>
        <taxon>Tracheophyta</taxon>
        <taxon>Spermatophyta</taxon>
        <taxon>Magnoliopsida</taxon>
        <taxon>Liliopsida</taxon>
        <taxon>Poales</taxon>
        <taxon>Poaceae</taxon>
        <taxon>PACMAD clade</taxon>
        <taxon>Chloridoideae</taxon>
        <taxon>Cynodonteae</taxon>
        <taxon>Eleusininae</taxon>
        <taxon>Eleusine</taxon>
    </lineage>
</organism>
<sequence>MVPPSGSRPHQDADEPETSGSDQGDQPSTPQGAPPLLRQQLMGACRADERLRPLPTLNVSCSAADDRFISHLSQHFEVSEVGMLARCLCVPLVSLRVGKVQRHGTLLCPATARYLSMPLHHPILF</sequence>
<dbReference type="EMBL" id="BQKI01000017">
    <property type="protein sequence ID" value="GJN10585.1"/>
    <property type="molecule type" value="Genomic_DNA"/>
</dbReference>
<reference evidence="2" key="2">
    <citation type="submission" date="2021-12" db="EMBL/GenBank/DDBJ databases">
        <title>Resequencing data analysis of finger millet.</title>
        <authorList>
            <person name="Hatakeyama M."/>
            <person name="Aluri S."/>
            <person name="Balachadran M.T."/>
            <person name="Sivarajan S.R."/>
            <person name="Poveda L."/>
            <person name="Shimizu-Inatsugi R."/>
            <person name="Schlapbach R."/>
            <person name="Sreeman S.M."/>
            <person name="Shimizu K.K."/>
        </authorList>
    </citation>
    <scope>NUCLEOTIDE SEQUENCE</scope>
</reference>
<feature type="region of interest" description="Disordered" evidence="1">
    <location>
        <begin position="1"/>
        <end position="36"/>
    </location>
</feature>
<protein>
    <submittedName>
        <fullName evidence="2">Uncharacterized protein</fullName>
    </submittedName>
</protein>
<dbReference type="PANTHER" id="PTHR36741:SF1">
    <property type="entry name" value="OS07G0100500 PROTEIN"/>
    <property type="match status" value="1"/>
</dbReference>
<dbReference type="Proteomes" id="UP001054889">
    <property type="component" value="Unassembled WGS sequence"/>
</dbReference>
<gene>
    <name evidence="2" type="primary">ga28690</name>
    <name evidence="2" type="ORF">PR202_ga28690</name>
</gene>
<dbReference type="AlphaFoldDB" id="A0AAV5DKZ4"/>
<comment type="caution">
    <text evidence="2">The sequence shown here is derived from an EMBL/GenBank/DDBJ whole genome shotgun (WGS) entry which is preliminary data.</text>
</comment>
<keyword evidence="3" id="KW-1185">Reference proteome</keyword>
<proteinExistence type="predicted"/>